<dbReference type="InParanoid" id="A0A0G4H1R1"/>
<dbReference type="Proteomes" id="UP000041254">
    <property type="component" value="Unassembled WGS sequence"/>
</dbReference>
<dbReference type="GO" id="GO:0016020">
    <property type="term" value="C:membrane"/>
    <property type="evidence" value="ECO:0007669"/>
    <property type="project" value="UniProtKB-SubCell"/>
</dbReference>
<sequence>MVSAAGIGGGGVFVALLIFVGRYEAWDAVPLSKAMIFTGSIISFCLNIRKRHPLHGGPLIDFELCKMVVPMALAGTLLGVFFNGVLPQWCIVALLFVLLSLVTYRTLHTGLTTYQRETAAAREPAFQEISLVQIHGRSQEDLTSVAKLTDDEPTGRTQNGPLEEGGEGGPSAVTSETAESEREAAPTASRAPTESTREEEEMDGKKTESEGDAKTEADTSAGKEAAASSSSSTSSSSSFRPLPPRYSFGVGMNGSSSAHPQSEYTMSYASAGESGLEDENGTYQFAHISDVAAMSETLIQDQGRGIMGRLGGRWARGGITLPSIPLPGPVASLQAVHAPPSRFQMYQDISILLMVLLSVITCGAMLHHYKGHHRVIAGLFVVLGLLLCSVVEGGFALQLLAGLNTEWTKKRCGLFAGVSLVAGICSGLLGIGGGLIFSPFFVFMEIDAVVTVATAATCVIFTATSTTFQYLLINRIIITAALFFGTMTTLASYCGVRLVHYVSVRYGRKSYVILIVAAAVGASSVLTMIESVALFRGHGHFGGKG</sequence>
<protein>
    <recommendedName>
        <fullName evidence="9">Sulfite exporter TauE/SafE</fullName>
    </recommendedName>
</protein>
<feature type="transmembrane region" description="Helical" evidence="6">
    <location>
        <begin position="511"/>
        <end position="535"/>
    </location>
</feature>
<accession>A0A0G4H1R1</accession>
<proteinExistence type="predicted"/>
<evidence type="ECO:0000256" key="6">
    <source>
        <dbReference type="SAM" id="Phobius"/>
    </source>
</evidence>
<dbReference type="GO" id="GO:0016567">
    <property type="term" value="P:protein ubiquitination"/>
    <property type="evidence" value="ECO:0007669"/>
    <property type="project" value="TreeGrafter"/>
</dbReference>
<keyword evidence="4 6" id="KW-0472">Membrane</keyword>
<feature type="transmembrane region" description="Helical" evidence="6">
    <location>
        <begin position="442"/>
        <end position="464"/>
    </location>
</feature>
<evidence type="ECO:0008006" key="9">
    <source>
        <dbReference type="Google" id="ProtNLM"/>
    </source>
</evidence>
<dbReference type="Pfam" id="PF01925">
    <property type="entry name" value="TauE"/>
    <property type="match status" value="2"/>
</dbReference>
<feature type="transmembrane region" description="Helical" evidence="6">
    <location>
        <begin position="375"/>
        <end position="400"/>
    </location>
</feature>
<feature type="transmembrane region" description="Helical" evidence="6">
    <location>
        <begin position="476"/>
        <end position="499"/>
    </location>
</feature>
<feature type="transmembrane region" description="Helical" evidence="6">
    <location>
        <begin position="349"/>
        <end position="369"/>
    </location>
</feature>
<keyword evidence="8" id="KW-1185">Reference proteome</keyword>
<feature type="compositionally biased region" description="Basic and acidic residues" evidence="5">
    <location>
        <begin position="203"/>
        <end position="217"/>
    </location>
</feature>
<dbReference type="OrthoDB" id="434519at2759"/>
<evidence type="ECO:0000313" key="7">
    <source>
        <dbReference type="EMBL" id="CEM37440.1"/>
    </source>
</evidence>
<dbReference type="VEuPathDB" id="CryptoDB:Vbra_19270"/>
<feature type="compositionally biased region" description="Low complexity" evidence="5">
    <location>
        <begin position="225"/>
        <end position="238"/>
    </location>
</feature>
<evidence type="ECO:0000256" key="5">
    <source>
        <dbReference type="SAM" id="MobiDB-lite"/>
    </source>
</evidence>
<name>A0A0G4H1R1_VITBC</name>
<feature type="transmembrane region" description="Helical" evidence="6">
    <location>
        <begin position="412"/>
        <end position="436"/>
    </location>
</feature>
<dbReference type="InterPro" id="IPR002781">
    <property type="entry name" value="TM_pro_TauE-like"/>
</dbReference>
<dbReference type="PANTHER" id="PTHR14255:SF3">
    <property type="entry name" value="SULFITE EXPORTER TAUE_SAFE FAMILY PROTEIN 5-RELATED"/>
    <property type="match status" value="1"/>
</dbReference>
<dbReference type="EMBL" id="CDMY01000938">
    <property type="protein sequence ID" value="CEM37440.1"/>
    <property type="molecule type" value="Genomic_DNA"/>
</dbReference>
<feature type="transmembrane region" description="Helical" evidence="6">
    <location>
        <begin position="86"/>
        <end position="107"/>
    </location>
</feature>
<evidence type="ECO:0000313" key="8">
    <source>
        <dbReference type="Proteomes" id="UP000041254"/>
    </source>
</evidence>
<keyword evidence="3 6" id="KW-1133">Transmembrane helix</keyword>
<organism evidence="7 8">
    <name type="scientific">Vitrella brassicaformis (strain CCMP3155)</name>
    <dbReference type="NCBI Taxonomy" id="1169540"/>
    <lineage>
        <taxon>Eukaryota</taxon>
        <taxon>Sar</taxon>
        <taxon>Alveolata</taxon>
        <taxon>Colpodellida</taxon>
        <taxon>Vitrellaceae</taxon>
        <taxon>Vitrella</taxon>
    </lineage>
</organism>
<evidence type="ECO:0000256" key="2">
    <source>
        <dbReference type="ARBA" id="ARBA00022692"/>
    </source>
</evidence>
<dbReference type="GO" id="GO:0031464">
    <property type="term" value="C:Cul4A-RING E3 ubiquitin ligase complex"/>
    <property type="evidence" value="ECO:0007669"/>
    <property type="project" value="TreeGrafter"/>
</dbReference>
<reference evidence="7 8" key="1">
    <citation type="submission" date="2014-11" db="EMBL/GenBank/DDBJ databases">
        <authorList>
            <person name="Zhu J."/>
            <person name="Qi W."/>
            <person name="Song R."/>
        </authorList>
    </citation>
    <scope>NUCLEOTIDE SEQUENCE [LARGE SCALE GENOMIC DNA]</scope>
</reference>
<evidence type="ECO:0000256" key="3">
    <source>
        <dbReference type="ARBA" id="ARBA00022989"/>
    </source>
</evidence>
<feature type="region of interest" description="Disordered" evidence="5">
    <location>
        <begin position="142"/>
        <end position="240"/>
    </location>
</feature>
<evidence type="ECO:0000256" key="1">
    <source>
        <dbReference type="ARBA" id="ARBA00004141"/>
    </source>
</evidence>
<feature type="compositionally biased region" description="Low complexity" evidence="5">
    <location>
        <begin position="185"/>
        <end position="194"/>
    </location>
</feature>
<feature type="transmembrane region" description="Helical" evidence="6">
    <location>
        <begin position="7"/>
        <end position="25"/>
    </location>
</feature>
<dbReference type="PhylomeDB" id="A0A0G4H1R1"/>
<dbReference type="PANTHER" id="PTHR14255">
    <property type="entry name" value="CEREBLON"/>
    <property type="match status" value="1"/>
</dbReference>
<dbReference type="AlphaFoldDB" id="A0A0G4H1R1"/>
<gene>
    <name evidence="7" type="ORF">Vbra_19270</name>
</gene>
<evidence type="ECO:0000256" key="4">
    <source>
        <dbReference type="ARBA" id="ARBA00023136"/>
    </source>
</evidence>
<comment type="subcellular location">
    <subcellularLocation>
        <location evidence="1">Membrane</location>
        <topology evidence="1">Multi-pass membrane protein</topology>
    </subcellularLocation>
</comment>
<keyword evidence="2 6" id="KW-0812">Transmembrane</keyword>